<evidence type="ECO:0000256" key="2">
    <source>
        <dbReference type="ARBA" id="ARBA00008537"/>
    </source>
</evidence>
<feature type="transmembrane region" description="Helical" evidence="8">
    <location>
        <begin position="313"/>
        <end position="333"/>
    </location>
</feature>
<feature type="transmembrane region" description="Helical" evidence="8">
    <location>
        <begin position="94"/>
        <end position="116"/>
    </location>
</feature>
<dbReference type="InterPro" id="IPR036259">
    <property type="entry name" value="MFS_trans_sf"/>
</dbReference>
<evidence type="ECO:0000259" key="9">
    <source>
        <dbReference type="PROSITE" id="PS50850"/>
    </source>
</evidence>
<keyword evidence="11" id="KW-1185">Reference proteome</keyword>
<evidence type="ECO:0000256" key="5">
    <source>
        <dbReference type="ARBA" id="ARBA00022692"/>
    </source>
</evidence>
<protein>
    <submittedName>
        <fullName evidence="10">MFS transporter</fullName>
    </submittedName>
</protein>
<comment type="subcellular location">
    <subcellularLocation>
        <location evidence="1">Cell membrane</location>
        <topology evidence="1">Multi-pass membrane protein</topology>
    </subcellularLocation>
</comment>
<dbReference type="InterPro" id="IPR020846">
    <property type="entry name" value="MFS_dom"/>
</dbReference>
<dbReference type="Proteomes" id="UP000621898">
    <property type="component" value="Unassembled WGS sequence"/>
</dbReference>
<keyword evidence="5 8" id="KW-0812">Transmembrane</keyword>
<evidence type="ECO:0000256" key="1">
    <source>
        <dbReference type="ARBA" id="ARBA00004651"/>
    </source>
</evidence>
<comment type="caution">
    <text evidence="10">The sequence shown here is derived from an EMBL/GenBank/DDBJ whole genome shotgun (WGS) entry which is preliminary data.</text>
</comment>
<reference evidence="11" key="1">
    <citation type="journal article" date="2019" name="Int. J. Syst. Evol. Microbiol.">
        <title>The Global Catalogue of Microorganisms (GCM) 10K type strain sequencing project: providing services to taxonomists for standard genome sequencing and annotation.</title>
        <authorList>
            <consortium name="The Broad Institute Genomics Platform"/>
            <consortium name="The Broad Institute Genome Sequencing Center for Infectious Disease"/>
            <person name="Wu L."/>
            <person name="Ma J."/>
        </authorList>
    </citation>
    <scope>NUCLEOTIDE SEQUENCE [LARGE SCALE GENOMIC DNA]</scope>
    <source>
        <strain evidence="11">KCTC 22232</strain>
    </source>
</reference>
<keyword evidence="3" id="KW-0813">Transport</keyword>
<proteinExistence type="inferred from homology"/>
<dbReference type="CDD" id="cd17503">
    <property type="entry name" value="MFS_LmrB_MDR_like"/>
    <property type="match status" value="1"/>
</dbReference>
<dbReference type="Gene3D" id="1.20.1720.10">
    <property type="entry name" value="Multidrug resistance protein D"/>
    <property type="match status" value="1"/>
</dbReference>
<dbReference type="PANTHER" id="PTHR42718">
    <property type="entry name" value="MAJOR FACILITATOR SUPERFAMILY MULTIDRUG TRANSPORTER MFSC"/>
    <property type="match status" value="1"/>
</dbReference>
<feature type="transmembrane region" description="Helical" evidence="8">
    <location>
        <begin position="491"/>
        <end position="509"/>
    </location>
</feature>
<dbReference type="PRINTS" id="PR01036">
    <property type="entry name" value="TCRTETB"/>
</dbReference>
<feature type="transmembrane region" description="Helical" evidence="8">
    <location>
        <begin position="213"/>
        <end position="232"/>
    </location>
</feature>
<gene>
    <name evidence="10" type="ORF">GCM10008098_08270</name>
</gene>
<evidence type="ECO:0000256" key="4">
    <source>
        <dbReference type="ARBA" id="ARBA00022475"/>
    </source>
</evidence>
<sequence length="522" mass="55594">MAAISSDAVPADAAPLKPLQGGMLALMTVAIAFSTFMEVLDMTIVNVAVPHIAGSLAVSPSEGTWAISSYSMASAIMQPLTGWIAKRFGEVRTFVFSVFLFVVFSMLCGLATSMPMLVVGRLMQGAGSGPMVALSMSLLLGNYPKSKQGIALAIWAMTIVIAPVLGPILGGWITDNFSWPWIFYINLPVGIGAAVTTWFLLRKRESKTVKAPIDVIGLVLLVAGIGCMQFMLDNGNDHDWFASPLILTLGLIAVVCLSFLVVWELNAKHPVIDLTLFKQRNFTIGVSAMSFGMLAFFAINVVSPLWLQTTLGFTASWSGMTSAWVGVLAFLLSPVVGSTLGKFDLRAMITMAFVILAGTSFWLSTYDSGASYGSMVWPRLVMGLGIPLFFIPLNQIYLSGLPADQIASASGLANFFRTLGSSVSTALTVTLWQHRTEFHHASLTENITAAAPAATGFLQQLKGAGIAGQRGLAVVDQLLSREAATLAVNDVFWLCSVIFILLIPLLWLAKPPFGSAGGPGGH</sequence>
<feature type="transmembrane region" description="Helical" evidence="8">
    <location>
        <begin position="24"/>
        <end position="45"/>
    </location>
</feature>
<keyword evidence="6 8" id="KW-1133">Transmembrane helix</keyword>
<evidence type="ECO:0000256" key="3">
    <source>
        <dbReference type="ARBA" id="ARBA00022448"/>
    </source>
</evidence>
<feature type="transmembrane region" description="Helical" evidence="8">
    <location>
        <begin position="122"/>
        <end position="140"/>
    </location>
</feature>
<evidence type="ECO:0000256" key="6">
    <source>
        <dbReference type="ARBA" id="ARBA00022989"/>
    </source>
</evidence>
<dbReference type="Gene3D" id="1.20.1250.20">
    <property type="entry name" value="MFS general substrate transporter like domains"/>
    <property type="match status" value="1"/>
</dbReference>
<keyword evidence="7 8" id="KW-0472">Membrane</keyword>
<evidence type="ECO:0000256" key="7">
    <source>
        <dbReference type="ARBA" id="ARBA00023136"/>
    </source>
</evidence>
<feature type="transmembrane region" description="Helical" evidence="8">
    <location>
        <begin position="152"/>
        <end position="173"/>
    </location>
</feature>
<dbReference type="RefSeq" id="WP_189439878.1">
    <property type="nucleotide sequence ID" value="NZ_BMXT01000001.1"/>
</dbReference>
<evidence type="ECO:0000313" key="10">
    <source>
        <dbReference type="EMBL" id="GGY18585.1"/>
    </source>
</evidence>
<feature type="transmembrane region" description="Helical" evidence="8">
    <location>
        <begin position="244"/>
        <end position="263"/>
    </location>
</feature>
<dbReference type="SUPFAM" id="SSF103473">
    <property type="entry name" value="MFS general substrate transporter"/>
    <property type="match status" value="1"/>
</dbReference>
<dbReference type="PANTHER" id="PTHR42718:SF9">
    <property type="entry name" value="MAJOR FACILITATOR SUPERFAMILY MULTIDRUG TRANSPORTER MFSC"/>
    <property type="match status" value="1"/>
</dbReference>
<organism evidence="10 11">
    <name type="scientific">Rhodanobacter panaciterrae</name>
    <dbReference type="NCBI Taxonomy" id="490572"/>
    <lineage>
        <taxon>Bacteria</taxon>
        <taxon>Pseudomonadati</taxon>
        <taxon>Pseudomonadota</taxon>
        <taxon>Gammaproteobacteria</taxon>
        <taxon>Lysobacterales</taxon>
        <taxon>Rhodanobacteraceae</taxon>
        <taxon>Rhodanobacter</taxon>
    </lineage>
</organism>
<dbReference type="InterPro" id="IPR004638">
    <property type="entry name" value="EmrB-like"/>
</dbReference>
<comment type="similarity">
    <text evidence="2">Belongs to the major facilitator superfamily. EmrB family.</text>
</comment>
<feature type="transmembrane region" description="Helical" evidence="8">
    <location>
        <begin position="345"/>
        <end position="364"/>
    </location>
</feature>
<dbReference type="Pfam" id="PF07690">
    <property type="entry name" value="MFS_1"/>
    <property type="match status" value="1"/>
</dbReference>
<accession>A0ABQ2ZKK4</accession>
<feature type="domain" description="Major facilitator superfamily (MFS) profile" evidence="9">
    <location>
        <begin position="27"/>
        <end position="514"/>
    </location>
</feature>
<dbReference type="PROSITE" id="PS50850">
    <property type="entry name" value="MFS"/>
    <property type="match status" value="1"/>
</dbReference>
<dbReference type="EMBL" id="BMXT01000001">
    <property type="protein sequence ID" value="GGY18585.1"/>
    <property type="molecule type" value="Genomic_DNA"/>
</dbReference>
<evidence type="ECO:0000313" key="11">
    <source>
        <dbReference type="Proteomes" id="UP000621898"/>
    </source>
</evidence>
<feature type="transmembrane region" description="Helical" evidence="8">
    <location>
        <begin position="284"/>
        <end position="307"/>
    </location>
</feature>
<evidence type="ECO:0000256" key="8">
    <source>
        <dbReference type="SAM" id="Phobius"/>
    </source>
</evidence>
<name>A0ABQ2ZKK4_9GAMM</name>
<feature type="transmembrane region" description="Helical" evidence="8">
    <location>
        <begin position="179"/>
        <end position="201"/>
    </location>
</feature>
<keyword evidence="4" id="KW-1003">Cell membrane</keyword>
<feature type="transmembrane region" description="Helical" evidence="8">
    <location>
        <begin position="376"/>
        <end position="393"/>
    </location>
</feature>
<dbReference type="NCBIfam" id="TIGR00711">
    <property type="entry name" value="efflux_EmrB"/>
    <property type="match status" value="1"/>
</dbReference>
<dbReference type="InterPro" id="IPR011701">
    <property type="entry name" value="MFS"/>
</dbReference>